<keyword evidence="2 4" id="KW-0479">Metal-binding</keyword>
<dbReference type="eggNOG" id="arCOG02303">
    <property type="taxonomic scope" value="Archaea"/>
</dbReference>
<dbReference type="PANTHER" id="PTHR30457:SF0">
    <property type="entry name" value="PHOSPHATASE, PUTATIVE (AFU_ORTHOLOGUE AFUA_4G01070)-RELATED"/>
    <property type="match status" value="1"/>
</dbReference>
<dbReference type="GO" id="GO:0000166">
    <property type="term" value="F:nucleotide binding"/>
    <property type="evidence" value="ECO:0007669"/>
    <property type="project" value="UniProtKB-KW"/>
</dbReference>
<dbReference type="HAMAP" id="MF_00060">
    <property type="entry name" value="SurE"/>
    <property type="match status" value="1"/>
</dbReference>
<feature type="domain" description="Survival protein SurE-like phosphatase/nucleotidase" evidence="5">
    <location>
        <begin position="7"/>
        <end position="165"/>
    </location>
</feature>
<dbReference type="AlphaFoldDB" id="A1RT30"/>
<dbReference type="PANTHER" id="PTHR30457">
    <property type="entry name" value="5'-NUCLEOTIDASE SURE"/>
    <property type="match status" value="1"/>
</dbReference>
<dbReference type="SUPFAM" id="SSF64167">
    <property type="entry name" value="SurE-like"/>
    <property type="match status" value="1"/>
</dbReference>
<dbReference type="GO" id="GO:0046872">
    <property type="term" value="F:metal ion binding"/>
    <property type="evidence" value="ECO:0007669"/>
    <property type="project" value="UniProtKB-UniRule"/>
</dbReference>
<evidence type="ECO:0000313" key="7">
    <source>
        <dbReference type="Proteomes" id="UP000002595"/>
    </source>
</evidence>
<evidence type="ECO:0000256" key="2">
    <source>
        <dbReference type="ARBA" id="ARBA00022723"/>
    </source>
</evidence>
<dbReference type="EMBL" id="CP000504">
    <property type="protein sequence ID" value="ABL88112.1"/>
    <property type="molecule type" value="Genomic_DNA"/>
</dbReference>
<protein>
    <recommendedName>
        <fullName evidence="4">5'-nucleotidase SurE</fullName>
        <ecNumber evidence="4">3.1.3.5</ecNumber>
    </recommendedName>
    <alternativeName>
        <fullName evidence="4">Nucleoside 5'-monophosphate phosphohydrolase</fullName>
    </alternativeName>
</protein>
<organism evidence="6 7">
    <name type="scientific">Pyrobaculum islandicum (strain DSM 4184 / JCM 9189 / GEO3)</name>
    <dbReference type="NCBI Taxonomy" id="384616"/>
    <lineage>
        <taxon>Archaea</taxon>
        <taxon>Thermoproteota</taxon>
        <taxon>Thermoprotei</taxon>
        <taxon>Thermoproteales</taxon>
        <taxon>Thermoproteaceae</taxon>
        <taxon>Pyrobaculum</taxon>
    </lineage>
</organism>
<keyword evidence="4" id="KW-0547">Nucleotide-binding</keyword>
<gene>
    <name evidence="4" type="primary">surE</name>
    <name evidence="6" type="ordered locus">Pisl_0936</name>
</gene>
<dbReference type="NCBIfam" id="TIGR00087">
    <property type="entry name" value="surE"/>
    <property type="match status" value="1"/>
</dbReference>
<dbReference type="InterPro" id="IPR036523">
    <property type="entry name" value="SurE-like_sf"/>
</dbReference>
<comment type="similarity">
    <text evidence="1 4">Belongs to the SurE nucleotidase family.</text>
</comment>
<comment type="subcellular location">
    <subcellularLocation>
        <location evidence="4">Cytoplasm</location>
    </subcellularLocation>
</comment>
<reference evidence="6" key="1">
    <citation type="submission" date="2006-12" db="EMBL/GenBank/DDBJ databases">
        <title>Complete sequence of Pyrobaculum islandicum DSM 4184.</title>
        <authorList>
            <person name="Copeland A."/>
            <person name="Lucas S."/>
            <person name="Lapidus A."/>
            <person name="Barry K."/>
            <person name="Detter J.C."/>
            <person name="Glavina del Rio T."/>
            <person name="Dalin E."/>
            <person name="Tice H."/>
            <person name="Pitluck S."/>
            <person name="Meincke L."/>
            <person name="Brettin T."/>
            <person name="Bruce D."/>
            <person name="Han C."/>
            <person name="Tapia R."/>
            <person name="Gilna P."/>
            <person name="Schmutz J."/>
            <person name="Larimer F."/>
            <person name="Land M."/>
            <person name="Hauser L."/>
            <person name="Kyrpides N."/>
            <person name="Mikhailova N."/>
            <person name="Cozen A.E."/>
            <person name="Fitz-Gibbon S.T."/>
            <person name="House C.H."/>
            <person name="Saltikov C."/>
            <person name="Lowe T."/>
            <person name="Richardson P."/>
        </authorList>
    </citation>
    <scope>NUCLEOTIDE SEQUENCE [LARGE SCALE GENOMIC DNA]</scope>
    <source>
        <strain evidence="6">DSM 4184</strain>
    </source>
</reference>
<comment type="cofactor">
    <cofactor evidence="4">
        <name>a divalent metal cation</name>
        <dbReference type="ChEBI" id="CHEBI:60240"/>
    </cofactor>
    <text evidence="4">Binds 1 divalent metal cation per subunit.</text>
</comment>
<evidence type="ECO:0000259" key="5">
    <source>
        <dbReference type="Pfam" id="PF01975"/>
    </source>
</evidence>
<proteinExistence type="inferred from homology"/>
<evidence type="ECO:0000256" key="1">
    <source>
        <dbReference type="ARBA" id="ARBA00011062"/>
    </source>
</evidence>
<feature type="binding site" evidence="4">
    <location>
        <position position="44"/>
    </location>
    <ligand>
        <name>a divalent metal cation</name>
        <dbReference type="ChEBI" id="CHEBI:60240"/>
    </ligand>
</feature>
<evidence type="ECO:0000256" key="3">
    <source>
        <dbReference type="ARBA" id="ARBA00022801"/>
    </source>
</evidence>
<accession>A1RT30</accession>
<dbReference type="GO" id="GO:0008253">
    <property type="term" value="F:5'-nucleotidase activity"/>
    <property type="evidence" value="ECO:0007669"/>
    <property type="project" value="UniProtKB-UniRule"/>
</dbReference>
<dbReference type="KEGG" id="pis:Pisl_0936"/>
<dbReference type="EC" id="3.1.3.5" evidence="4"/>
<dbReference type="Gene3D" id="3.40.1210.10">
    <property type="entry name" value="Survival protein SurE-like phosphatase/nucleotidase"/>
    <property type="match status" value="1"/>
</dbReference>
<dbReference type="Proteomes" id="UP000002595">
    <property type="component" value="Chromosome"/>
</dbReference>
<keyword evidence="3 4" id="KW-0378">Hydrolase</keyword>
<keyword evidence="7" id="KW-1185">Reference proteome</keyword>
<comment type="function">
    <text evidence="4">Nucleotidase that shows phosphatase activity on nucleoside 5'-monophosphates.</text>
</comment>
<dbReference type="STRING" id="384616.Pisl_0936"/>
<dbReference type="InterPro" id="IPR030048">
    <property type="entry name" value="SurE"/>
</dbReference>
<feature type="binding site" evidence="4">
    <location>
        <position position="13"/>
    </location>
    <ligand>
        <name>a divalent metal cation</name>
        <dbReference type="ChEBI" id="CHEBI:60240"/>
    </ligand>
</feature>
<keyword evidence="4" id="KW-0963">Cytoplasm</keyword>
<dbReference type="Pfam" id="PF01975">
    <property type="entry name" value="SurE"/>
    <property type="match status" value="1"/>
</dbReference>
<feature type="binding site" evidence="4">
    <location>
        <position position="94"/>
    </location>
    <ligand>
        <name>a divalent metal cation</name>
        <dbReference type="ChEBI" id="CHEBI:60240"/>
    </ligand>
</feature>
<comment type="catalytic activity">
    <reaction evidence="4">
        <text>a ribonucleoside 5'-phosphate + H2O = a ribonucleoside + phosphate</text>
        <dbReference type="Rhea" id="RHEA:12484"/>
        <dbReference type="ChEBI" id="CHEBI:15377"/>
        <dbReference type="ChEBI" id="CHEBI:18254"/>
        <dbReference type="ChEBI" id="CHEBI:43474"/>
        <dbReference type="ChEBI" id="CHEBI:58043"/>
        <dbReference type="EC" id="3.1.3.5"/>
    </reaction>
</comment>
<name>A1RT30_PYRIL</name>
<evidence type="ECO:0000313" key="6">
    <source>
        <dbReference type="EMBL" id="ABL88112.1"/>
    </source>
</evidence>
<dbReference type="HOGENOM" id="CLU_045192_1_3_2"/>
<feature type="binding site" evidence="4">
    <location>
        <position position="12"/>
    </location>
    <ligand>
        <name>a divalent metal cation</name>
        <dbReference type="ChEBI" id="CHEBI:60240"/>
    </ligand>
</feature>
<dbReference type="GO" id="GO:0005737">
    <property type="term" value="C:cytoplasm"/>
    <property type="evidence" value="ECO:0007669"/>
    <property type="project" value="UniProtKB-SubCell"/>
</dbReference>
<sequence>MSLSVKIVVTNDDGPNTSLLELLVEALKSAGHSVVVVVPERPRSAAGLARTYHKPLRVRKFGNYYVVNGFPADAVFLALKLITPDADLILSGINTGENIGIEATYGSGTVGAAIQGGVLGVRSLAISMELGGDVKFATKVAVEMVETSALIPRDVLAISINIPSKWRGGLYCVRKIARTVYKEKLYEGIDPRGERFYWRWGPRSESFEPDTDAYYFYVERGVTVLGISESGVADVGNFGRELGTKIGAKQIYC</sequence>
<evidence type="ECO:0000256" key="4">
    <source>
        <dbReference type="HAMAP-Rule" id="MF_00060"/>
    </source>
</evidence>
<dbReference type="InterPro" id="IPR002828">
    <property type="entry name" value="SurE-like_Pase/nucleotidase"/>
</dbReference>